<dbReference type="Gene3D" id="3.90.180.10">
    <property type="entry name" value="Medium-chain alcohol dehydrogenases, catalytic domain"/>
    <property type="match status" value="1"/>
</dbReference>
<dbReference type="SMART" id="SM00829">
    <property type="entry name" value="PKS_ER"/>
    <property type="match status" value="1"/>
</dbReference>
<reference evidence="3" key="1">
    <citation type="journal article" date="2019" name="Int. J. Syst. Evol. Microbiol.">
        <title>The Global Catalogue of Microorganisms (GCM) 10K type strain sequencing project: providing services to taxonomists for standard genome sequencing and annotation.</title>
        <authorList>
            <consortium name="The Broad Institute Genomics Platform"/>
            <consortium name="The Broad Institute Genome Sequencing Center for Infectious Disease"/>
            <person name="Wu L."/>
            <person name="Ma J."/>
        </authorList>
    </citation>
    <scope>NUCLEOTIDE SEQUENCE [LARGE SCALE GENOMIC DNA]</scope>
    <source>
        <strain evidence="3">JCM 17342</strain>
    </source>
</reference>
<dbReference type="PANTHER" id="PTHR44013">
    <property type="entry name" value="ZINC-TYPE ALCOHOL DEHYDROGENASE-LIKE PROTEIN C16A3.02C"/>
    <property type="match status" value="1"/>
</dbReference>
<dbReference type="EMBL" id="BAABAL010000018">
    <property type="protein sequence ID" value="GAA4021379.1"/>
    <property type="molecule type" value="Genomic_DNA"/>
</dbReference>
<name>A0ABP7T5I1_9PSEU</name>
<proteinExistence type="predicted"/>
<dbReference type="InterPro" id="IPR036291">
    <property type="entry name" value="NAD(P)-bd_dom_sf"/>
</dbReference>
<evidence type="ECO:0000313" key="3">
    <source>
        <dbReference type="Proteomes" id="UP001501747"/>
    </source>
</evidence>
<accession>A0ABP7T5I1</accession>
<keyword evidence="3" id="KW-1185">Reference proteome</keyword>
<dbReference type="InterPro" id="IPR020843">
    <property type="entry name" value="ER"/>
</dbReference>
<dbReference type="CDD" id="cd05289">
    <property type="entry name" value="MDR_like_2"/>
    <property type="match status" value="1"/>
</dbReference>
<dbReference type="InterPro" id="IPR011032">
    <property type="entry name" value="GroES-like_sf"/>
</dbReference>
<dbReference type="RefSeq" id="WP_344879763.1">
    <property type="nucleotide sequence ID" value="NZ_BAABAL010000018.1"/>
</dbReference>
<dbReference type="InterPro" id="IPR052733">
    <property type="entry name" value="Chloroplast_QOR"/>
</dbReference>
<dbReference type="Proteomes" id="UP001501747">
    <property type="component" value="Unassembled WGS sequence"/>
</dbReference>
<dbReference type="Gene3D" id="3.40.50.720">
    <property type="entry name" value="NAD(P)-binding Rossmann-like Domain"/>
    <property type="match status" value="1"/>
</dbReference>
<gene>
    <name evidence="2" type="ORF">GCM10022247_51940</name>
</gene>
<evidence type="ECO:0000313" key="2">
    <source>
        <dbReference type="EMBL" id="GAA4021379.1"/>
    </source>
</evidence>
<protein>
    <submittedName>
        <fullName evidence="2">NADP-dependent oxidoreductase</fullName>
    </submittedName>
</protein>
<comment type="caution">
    <text evidence="2">The sequence shown here is derived from an EMBL/GenBank/DDBJ whole genome shotgun (WGS) entry which is preliminary data.</text>
</comment>
<organism evidence="2 3">
    <name type="scientific">Allokutzneria multivorans</name>
    <dbReference type="NCBI Taxonomy" id="1142134"/>
    <lineage>
        <taxon>Bacteria</taxon>
        <taxon>Bacillati</taxon>
        <taxon>Actinomycetota</taxon>
        <taxon>Actinomycetes</taxon>
        <taxon>Pseudonocardiales</taxon>
        <taxon>Pseudonocardiaceae</taxon>
        <taxon>Allokutzneria</taxon>
    </lineage>
</organism>
<sequence length="294" mass="30058">MQSVRIHHHGDPSVIRVDDVPVPRPGPGEVLLKVAATSFNPTETALRSGALAELFPVALPYALGWDVAGEVIELGPGVTRLGLGEHVIGWLDSGAAAEFAVAPAERLVPAPTTLPLAHAAALPLAGLTALRTVEDLSAGERVLVNGAGGGIGGFVVQLAKHAGARVIATASARSAASVLGNGADEVIDYTTTSLSSAGPVDVVINLVPVASESLVPLLREGGRIISATTPVSGNGRHVIARNDPARLAELSRLVDKGIVRVDVTATHALADLADLHRASEAGRLHGKVVVEPVR</sequence>
<dbReference type="SUPFAM" id="SSF50129">
    <property type="entry name" value="GroES-like"/>
    <property type="match status" value="1"/>
</dbReference>
<evidence type="ECO:0000259" key="1">
    <source>
        <dbReference type="SMART" id="SM00829"/>
    </source>
</evidence>
<dbReference type="PROSITE" id="PS01162">
    <property type="entry name" value="QOR_ZETA_CRYSTAL"/>
    <property type="match status" value="1"/>
</dbReference>
<dbReference type="Pfam" id="PF13602">
    <property type="entry name" value="ADH_zinc_N_2"/>
    <property type="match status" value="1"/>
</dbReference>
<dbReference type="PANTHER" id="PTHR44013:SF1">
    <property type="entry name" value="ZINC-TYPE ALCOHOL DEHYDROGENASE-LIKE PROTEIN C16A3.02C"/>
    <property type="match status" value="1"/>
</dbReference>
<dbReference type="Pfam" id="PF08240">
    <property type="entry name" value="ADH_N"/>
    <property type="match status" value="1"/>
</dbReference>
<dbReference type="InterPro" id="IPR013154">
    <property type="entry name" value="ADH-like_N"/>
</dbReference>
<dbReference type="InterPro" id="IPR002364">
    <property type="entry name" value="Quin_OxRdtase/zeta-crystal_CS"/>
</dbReference>
<feature type="domain" description="Enoyl reductase (ER)" evidence="1">
    <location>
        <begin position="10"/>
        <end position="290"/>
    </location>
</feature>
<dbReference type="SUPFAM" id="SSF51735">
    <property type="entry name" value="NAD(P)-binding Rossmann-fold domains"/>
    <property type="match status" value="1"/>
</dbReference>